<proteinExistence type="predicted"/>
<reference evidence="1 2" key="1">
    <citation type="submission" date="2022-09" db="EMBL/GenBank/DDBJ databases">
        <authorList>
            <person name="Han X.L."/>
            <person name="Wang Q."/>
            <person name="Lu T."/>
        </authorList>
    </citation>
    <scope>NUCLEOTIDE SEQUENCE [LARGE SCALE GENOMIC DNA]</scope>
    <source>
        <strain evidence="1 2">WQ 127069</strain>
    </source>
</reference>
<comment type="caution">
    <text evidence="1">The sequence shown here is derived from an EMBL/GenBank/DDBJ whole genome shotgun (WGS) entry which is preliminary data.</text>
</comment>
<keyword evidence="2" id="KW-1185">Reference proteome</keyword>
<evidence type="ECO:0000313" key="2">
    <source>
        <dbReference type="Proteomes" id="UP001652445"/>
    </source>
</evidence>
<dbReference type="RefSeq" id="WP_262685711.1">
    <property type="nucleotide sequence ID" value="NZ_JAOQIO010000084.1"/>
</dbReference>
<dbReference type="Proteomes" id="UP001652445">
    <property type="component" value="Unassembled WGS sequence"/>
</dbReference>
<sequence length="167" mass="18809">MRSEFVVNPGPRAVRYRGRPQSHRCGINTAAWFDVGTVEIRYANGTMNYVEILNTVELYLRFVAAIGADRKLSRDPYSLAIELEAPVKGYPAPIPLPRWYQERTWLDEAMIPALTTLANELVPDGEIHHVLPVADGILLAIENNEGKLSKYVVQPPAEGWKLIRKTL</sequence>
<protein>
    <submittedName>
        <fullName evidence="1">Uncharacterized protein</fullName>
    </submittedName>
</protein>
<dbReference type="EMBL" id="JAOQIO010000084">
    <property type="protein sequence ID" value="MCU6794576.1"/>
    <property type="molecule type" value="Genomic_DNA"/>
</dbReference>
<gene>
    <name evidence="1" type="ORF">OB236_20915</name>
</gene>
<accession>A0ABT2UKL2</accession>
<evidence type="ECO:0000313" key="1">
    <source>
        <dbReference type="EMBL" id="MCU6794576.1"/>
    </source>
</evidence>
<name>A0ABT2UKL2_9BACL</name>
<organism evidence="1 2">
    <name type="scientific">Paenibacillus baimaensis</name>
    <dbReference type="NCBI Taxonomy" id="2982185"/>
    <lineage>
        <taxon>Bacteria</taxon>
        <taxon>Bacillati</taxon>
        <taxon>Bacillota</taxon>
        <taxon>Bacilli</taxon>
        <taxon>Bacillales</taxon>
        <taxon>Paenibacillaceae</taxon>
        <taxon>Paenibacillus</taxon>
    </lineage>
</organism>